<dbReference type="PANTHER" id="PTHR18934">
    <property type="entry name" value="ATP-DEPENDENT RNA HELICASE"/>
    <property type="match status" value="1"/>
</dbReference>
<evidence type="ECO:0000256" key="1">
    <source>
        <dbReference type="SAM" id="MobiDB-lite"/>
    </source>
</evidence>
<name>U6MBN7_EIMMA</name>
<feature type="region of interest" description="Disordered" evidence="1">
    <location>
        <begin position="286"/>
        <end position="308"/>
    </location>
</feature>
<evidence type="ECO:0000313" key="3">
    <source>
        <dbReference type="EMBL" id="CDJ61461.1"/>
    </source>
</evidence>
<dbReference type="PROSITE" id="PS51257">
    <property type="entry name" value="PROKAR_LIPOPROTEIN"/>
    <property type="match status" value="1"/>
</dbReference>
<evidence type="ECO:0000259" key="2">
    <source>
        <dbReference type="PROSITE" id="PS51192"/>
    </source>
</evidence>
<feature type="compositionally biased region" description="Basic and acidic residues" evidence="1">
    <location>
        <begin position="299"/>
        <end position="308"/>
    </location>
</feature>
<feature type="region of interest" description="Disordered" evidence="1">
    <location>
        <begin position="481"/>
        <end position="533"/>
    </location>
</feature>
<dbReference type="InterPro" id="IPR027417">
    <property type="entry name" value="P-loop_NTPase"/>
</dbReference>
<dbReference type="Proteomes" id="UP000030763">
    <property type="component" value="Unassembled WGS sequence"/>
</dbReference>
<dbReference type="SMART" id="SM00487">
    <property type="entry name" value="DEXDc"/>
    <property type="match status" value="1"/>
</dbReference>
<organism evidence="3 4">
    <name type="scientific">Eimeria maxima</name>
    <name type="common">Coccidian parasite</name>
    <dbReference type="NCBI Taxonomy" id="5804"/>
    <lineage>
        <taxon>Eukaryota</taxon>
        <taxon>Sar</taxon>
        <taxon>Alveolata</taxon>
        <taxon>Apicomplexa</taxon>
        <taxon>Conoidasida</taxon>
        <taxon>Coccidia</taxon>
        <taxon>Eucoccidiorida</taxon>
        <taxon>Eimeriorina</taxon>
        <taxon>Eimeriidae</taxon>
        <taxon>Eimeria</taxon>
    </lineage>
</organism>
<dbReference type="VEuPathDB" id="ToxoDB:EMWEY_00041280"/>
<proteinExistence type="predicted"/>
<feature type="compositionally biased region" description="Low complexity" evidence="1">
    <location>
        <begin position="47"/>
        <end position="57"/>
    </location>
</feature>
<feature type="region of interest" description="Disordered" evidence="1">
    <location>
        <begin position="77"/>
        <end position="101"/>
    </location>
</feature>
<gene>
    <name evidence="3" type="ORF">EMWEY_00041280</name>
</gene>
<dbReference type="GO" id="GO:0004386">
    <property type="term" value="F:helicase activity"/>
    <property type="evidence" value="ECO:0007669"/>
    <property type="project" value="TreeGrafter"/>
</dbReference>
<dbReference type="PROSITE" id="PS51192">
    <property type="entry name" value="HELICASE_ATP_BIND_1"/>
    <property type="match status" value="1"/>
</dbReference>
<dbReference type="EMBL" id="HG722091">
    <property type="protein sequence ID" value="CDJ61461.1"/>
    <property type="molecule type" value="Genomic_DNA"/>
</dbReference>
<accession>U6MBN7</accession>
<feature type="compositionally biased region" description="Low complexity" evidence="1">
    <location>
        <begin position="488"/>
        <end position="519"/>
    </location>
</feature>
<dbReference type="PANTHER" id="PTHR18934:SF145">
    <property type="entry name" value="ATP-DEPENDENT RNA HELICASE DHX57-RELATED"/>
    <property type="match status" value="1"/>
</dbReference>
<feature type="compositionally biased region" description="Low complexity" evidence="1">
    <location>
        <begin position="27"/>
        <end position="37"/>
    </location>
</feature>
<reference evidence="3" key="2">
    <citation type="submission" date="2013-10" db="EMBL/GenBank/DDBJ databases">
        <authorList>
            <person name="Aslett M."/>
        </authorList>
    </citation>
    <scope>NUCLEOTIDE SEQUENCE [LARGE SCALE GENOMIC DNA]</scope>
    <source>
        <strain evidence="3">Weybridge</strain>
    </source>
</reference>
<feature type="region of interest" description="Disordered" evidence="1">
    <location>
        <begin position="410"/>
        <end position="431"/>
    </location>
</feature>
<dbReference type="OrthoDB" id="66977at2759"/>
<keyword evidence="4" id="KW-1185">Reference proteome</keyword>
<feature type="region of interest" description="Disordered" evidence="1">
    <location>
        <begin position="27"/>
        <end position="57"/>
    </location>
</feature>
<sequence length="565" mass="60342">MNKEATTAAAGAAATTGTAACAGAVPSSAAATDSAGAGSVGGCSTDGRASATGAGRAPSAAPATAAVRAAAAAAARSAGGGESGGKPAGTVGHLPPVQQQRTPWRSSAAGVGSAAVRVGNLPIHKHREKILDHINNNFITCIQGETGCGKSTQVPKFLLDQDAAIQRALQAIRSGKEPPPSSNSLPLPSLKDYRPLKCIVTQPRRLACISLAQRVARELGEDTGGVVGYRISGENRTSRRTKVFFMTTGYLLQILVNAQPALSHILTEEELSLEAAGKLALLERRQKQQQQQRGGEQSELMRTDRGEGDCSEGYLDSVTHVILDEVHERDVDADLLSLVLKLQLRSRVGRLKVVVMSATMEGNLFFNYFSDIHLKRVTSGVDDSKESADASCSSKFPDSFVAKDEKPALPADARQEQQEQKEQAPDESHYPEKIYVGAKRFPVQILYIDDLLHMKCEEKNLRPVSIEQLSGDALLIEGKEEPEMDSEQQTAIRQQQQQQKPQTGTTPAKPAAFSSSTATDDAEGEQTKEQHKQAEELDIIGALLSRKGHSKSNIVSPYSLAYLSE</sequence>
<feature type="domain" description="Helicase ATP-binding" evidence="2">
    <location>
        <begin position="131"/>
        <end position="378"/>
    </location>
</feature>
<feature type="compositionally biased region" description="Gly residues" evidence="1">
    <location>
        <begin position="78"/>
        <end position="87"/>
    </location>
</feature>
<dbReference type="GO" id="GO:0003723">
    <property type="term" value="F:RNA binding"/>
    <property type="evidence" value="ECO:0007669"/>
    <property type="project" value="TreeGrafter"/>
</dbReference>
<protein>
    <recommendedName>
        <fullName evidence="2">Helicase ATP-binding domain-containing protein</fullName>
    </recommendedName>
</protein>
<dbReference type="Gene3D" id="3.40.50.300">
    <property type="entry name" value="P-loop containing nucleotide triphosphate hydrolases"/>
    <property type="match status" value="1"/>
</dbReference>
<dbReference type="SUPFAM" id="SSF52540">
    <property type="entry name" value="P-loop containing nucleoside triphosphate hydrolases"/>
    <property type="match status" value="1"/>
</dbReference>
<dbReference type="RefSeq" id="XP_013338111.1">
    <property type="nucleotide sequence ID" value="XM_013482657.1"/>
</dbReference>
<reference evidence="3" key="1">
    <citation type="submission" date="2013-10" db="EMBL/GenBank/DDBJ databases">
        <title>Genomic analysis of the causative agents of coccidiosis in chickens.</title>
        <authorList>
            <person name="Reid A.J."/>
            <person name="Blake D."/>
            <person name="Billington K."/>
            <person name="Browne H."/>
            <person name="Dunn M."/>
            <person name="Hung S."/>
            <person name="Kawahara F."/>
            <person name="Miranda-Saavedra D."/>
            <person name="Mourier T."/>
            <person name="Nagra H."/>
            <person name="Otto T.D."/>
            <person name="Rawlings N."/>
            <person name="Sanchez A."/>
            <person name="Sanders M."/>
            <person name="Subramaniam C."/>
            <person name="Tay Y."/>
            <person name="Dear P."/>
            <person name="Doerig C."/>
            <person name="Gruber A."/>
            <person name="Parkinson J."/>
            <person name="Shirley M."/>
            <person name="Wan K.L."/>
            <person name="Berriman M."/>
            <person name="Tomley F."/>
            <person name="Pain A."/>
        </authorList>
    </citation>
    <scope>NUCLEOTIDE SEQUENCE [LARGE SCALE GENOMIC DNA]</scope>
    <source>
        <strain evidence="3">Weybridge</strain>
    </source>
</reference>
<feature type="non-terminal residue" evidence="3">
    <location>
        <position position="565"/>
    </location>
</feature>
<dbReference type="AlphaFoldDB" id="U6MBN7"/>
<dbReference type="GeneID" id="25338114"/>
<dbReference type="InterPro" id="IPR014001">
    <property type="entry name" value="Helicase_ATP-bd"/>
</dbReference>
<dbReference type="CDD" id="cd17917">
    <property type="entry name" value="DEXHc_RHA-like"/>
    <property type="match status" value="1"/>
</dbReference>
<evidence type="ECO:0000313" key="4">
    <source>
        <dbReference type="Proteomes" id="UP000030763"/>
    </source>
</evidence>
<feature type="compositionally biased region" description="Low complexity" evidence="1">
    <location>
        <begin position="288"/>
        <end position="297"/>
    </location>
</feature>